<dbReference type="Proteomes" id="UP000822688">
    <property type="component" value="Chromosome 2"/>
</dbReference>
<sequence>MSILQITRLSHKLGLFVHPRFCILFDRCCLTLVHSFQCHTLNTARCGLAQTSCILVAGSHKNKEIFSYFCSQLFHDIITSASLLMMKFCIDFGICNLKCRELQQS</sequence>
<gene>
    <name evidence="1" type="ORF">KC19_2G205800</name>
</gene>
<reference evidence="1" key="1">
    <citation type="submission" date="2020-06" db="EMBL/GenBank/DDBJ databases">
        <title>WGS assembly of Ceratodon purpureus strain R40.</title>
        <authorList>
            <person name="Carey S.B."/>
            <person name="Jenkins J."/>
            <person name="Shu S."/>
            <person name="Lovell J.T."/>
            <person name="Sreedasyam A."/>
            <person name="Maumus F."/>
            <person name="Tiley G.P."/>
            <person name="Fernandez-Pozo N."/>
            <person name="Barry K."/>
            <person name="Chen C."/>
            <person name="Wang M."/>
            <person name="Lipzen A."/>
            <person name="Daum C."/>
            <person name="Saski C.A."/>
            <person name="Payton A.C."/>
            <person name="Mcbreen J.C."/>
            <person name="Conrad R.E."/>
            <person name="Kollar L.M."/>
            <person name="Olsson S."/>
            <person name="Huttunen S."/>
            <person name="Landis J.B."/>
            <person name="Wickett N.J."/>
            <person name="Johnson M.G."/>
            <person name="Rensing S.A."/>
            <person name="Grimwood J."/>
            <person name="Schmutz J."/>
            <person name="Mcdaniel S.F."/>
        </authorList>
    </citation>
    <scope>NUCLEOTIDE SEQUENCE</scope>
    <source>
        <strain evidence="1">R40</strain>
    </source>
</reference>
<keyword evidence="2" id="KW-1185">Reference proteome</keyword>
<organism evidence="1 2">
    <name type="scientific">Ceratodon purpureus</name>
    <name type="common">Fire moss</name>
    <name type="synonym">Dicranum purpureum</name>
    <dbReference type="NCBI Taxonomy" id="3225"/>
    <lineage>
        <taxon>Eukaryota</taxon>
        <taxon>Viridiplantae</taxon>
        <taxon>Streptophyta</taxon>
        <taxon>Embryophyta</taxon>
        <taxon>Bryophyta</taxon>
        <taxon>Bryophytina</taxon>
        <taxon>Bryopsida</taxon>
        <taxon>Dicranidae</taxon>
        <taxon>Pseudoditrichales</taxon>
        <taxon>Ditrichaceae</taxon>
        <taxon>Ceratodon</taxon>
    </lineage>
</organism>
<dbReference type="AlphaFoldDB" id="A0A8T0IZ92"/>
<dbReference type="EMBL" id="CM026422">
    <property type="protein sequence ID" value="KAG0587971.1"/>
    <property type="molecule type" value="Genomic_DNA"/>
</dbReference>
<accession>A0A8T0IZ92</accession>
<protein>
    <submittedName>
        <fullName evidence="1">Uncharacterized protein</fullName>
    </submittedName>
</protein>
<comment type="caution">
    <text evidence="1">The sequence shown here is derived from an EMBL/GenBank/DDBJ whole genome shotgun (WGS) entry which is preliminary data.</text>
</comment>
<evidence type="ECO:0000313" key="2">
    <source>
        <dbReference type="Proteomes" id="UP000822688"/>
    </source>
</evidence>
<evidence type="ECO:0000313" key="1">
    <source>
        <dbReference type="EMBL" id="KAG0587971.1"/>
    </source>
</evidence>
<name>A0A8T0IZ92_CERPU</name>
<proteinExistence type="predicted"/>